<feature type="compositionally biased region" description="Basic and acidic residues" evidence="1">
    <location>
        <begin position="146"/>
        <end position="165"/>
    </location>
</feature>
<dbReference type="EMBL" id="VSSQ01009759">
    <property type="protein sequence ID" value="MPM42516.1"/>
    <property type="molecule type" value="Genomic_DNA"/>
</dbReference>
<accession>A0A644ZP36</accession>
<dbReference type="Pfam" id="PF06252">
    <property type="entry name" value="GemA"/>
    <property type="match status" value="1"/>
</dbReference>
<proteinExistence type="predicted"/>
<feature type="region of interest" description="Disordered" evidence="1">
    <location>
        <begin position="143"/>
        <end position="165"/>
    </location>
</feature>
<evidence type="ECO:0008006" key="3">
    <source>
        <dbReference type="Google" id="ProtNLM"/>
    </source>
</evidence>
<evidence type="ECO:0000256" key="1">
    <source>
        <dbReference type="SAM" id="MobiDB-lite"/>
    </source>
</evidence>
<protein>
    <recommendedName>
        <fullName evidence="3">Regulatory protein GemA</fullName>
    </recommendedName>
</protein>
<dbReference type="AlphaFoldDB" id="A0A644ZP36"/>
<organism evidence="2">
    <name type="scientific">bioreactor metagenome</name>
    <dbReference type="NCBI Taxonomy" id="1076179"/>
    <lineage>
        <taxon>unclassified sequences</taxon>
        <taxon>metagenomes</taxon>
        <taxon>ecological metagenomes</taxon>
    </lineage>
</organism>
<comment type="caution">
    <text evidence="2">The sequence shown here is derived from an EMBL/GenBank/DDBJ whole genome shotgun (WGS) entry which is preliminary data.</text>
</comment>
<dbReference type="InterPro" id="IPR009363">
    <property type="entry name" value="Phage_Mu_Gp16"/>
</dbReference>
<evidence type="ECO:0000313" key="2">
    <source>
        <dbReference type="EMBL" id="MPM42516.1"/>
    </source>
</evidence>
<name>A0A644ZP36_9ZZZZ</name>
<gene>
    <name evidence="2" type="ORF">SDC9_89181</name>
</gene>
<reference evidence="2" key="1">
    <citation type="submission" date="2019-08" db="EMBL/GenBank/DDBJ databases">
        <authorList>
            <person name="Kucharzyk K."/>
            <person name="Murdoch R.W."/>
            <person name="Higgins S."/>
            <person name="Loffler F."/>
        </authorList>
    </citation>
    <scope>NUCLEOTIDE SEQUENCE</scope>
</reference>
<sequence length="165" mass="18646">MTAARNKGGRKPASIRTLWAIAKSPELGLSDDDLHAVVYGQTGKESMKKLTQGEINTVARVLQNMKDGVQRDVKAKRIDEGGSEFTESQRRKIYALCDVLGWNDDPRRLDGFVKRVVHVDRVEWLTPDQCNKVIEGLKNMVAQKKRKEERDGSTQEKKAHTTREG</sequence>